<evidence type="ECO:0000313" key="2">
    <source>
        <dbReference type="EMBL" id="JAU41540.1"/>
    </source>
</evidence>
<dbReference type="PANTHER" id="PTHR31672">
    <property type="entry name" value="BNACNNG10540D PROTEIN"/>
    <property type="match status" value="1"/>
</dbReference>
<protein>
    <submittedName>
        <fullName evidence="2">F-box protein</fullName>
    </submittedName>
</protein>
<feature type="domain" description="F-box" evidence="1">
    <location>
        <begin position="5"/>
        <end position="54"/>
    </location>
</feature>
<evidence type="ECO:0000259" key="1">
    <source>
        <dbReference type="PROSITE" id="PS50181"/>
    </source>
</evidence>
<accession>A0A1J3FIK9</accession>
<dbReference type="CDD" id="cd22157">
    <property type="entry name" value="F-box_AtFBW1-like"/>
    <property type="match status" value="1"/>
</dbReference>
<dbReference type="InterPro" id="IPR036047">
    <property type="entry name" value="F-box-like_dom_sf"/>
</dbReference>
<gene>
    <name evidence="2" type="ORF">LC_TR4792_c0_g1_i1_g.17022</name>
</gene>
<dbReference type="InterPro" id="IPR056592">
    <property type="entry name" value="Beta-prop_At3g26010-like"/>
</dbReference>
<name>A0A1J3FIK9_NOCCA</name>
<sequence length="419" mass="47840">MGKRSRMREAIPEAIWVEIHARLPLRSIARFKTVCKRWKSAIESCYFRRLFVSLHRNSSSSWSLMFDRSFDYPITEAIGFHGCRRWDLPKIPSSYIVHFKPYPNLPASKIRSVASFNGLVLLEYVVVGTVSPGHPPTYLIVCNPVLRQWVEIPPLRENSTGVRPIGLVTRAEEDGGVVSSFKVVMTCKMDRPGDKSVYVYSSETGLWTFKRLLLLNKPVFSPAKNHSGMLYRWKKDPYGTGPGVVLAHDFYGPEDDDQWRVIPLPLPLPYNEDVRRCLTTSRGDLIYMEVLSHVLKVWRLKDNNYSGGECWHLSREEINMASVGFDVDCFPLGANPFDSHIVYLWSLQHKSLVFGDLRSRKFIVHQESENPSSCEEGCCVVNTLGSKLYAQCYFDATSVPMLSQFVLPQWMGPVPRPPN</sequence>
<organism evidence="2">
    <name type="scientific">Noccaea caerulescens</name>
    <name type="common">Alpine penny-cress</name>
    <name type="synonym">Thlaspi caerulescens</name>
    <dbReference type="NCBI Taxonomy" id="107243"/>
    <lineage>
        <taxon>Eukaryota</taxon>
        <taxon>Viridiplantae</taxon>
        <taxon>Streptophyta</taxon>
        <taxon>Embryophyta</taxon>
        <taxon>Tracheophyta</taxon>
        <taxon>Spermatophyta</taxon>
        <taxon>Magnoliopsida</taxon>
        <taxon>eudicotyledons</taxon>
        <taxon>Gunneridae</taxon>
        <taxon>Pentapetalae</taxon>
        <taxon>rosids</taxon>
        <taxon>malvids</taxon>
        <taxon>Brassicales</taxon>
        <taxon>Brassicaceae</taxon>
        <taxon>Coluteocarpeae</taxon>
        <taxon>Noccaea</taxon>
    </lineage>
</organism>
<proteinExistence type="predicted"/>
<dbReference type="AlphaFoldDB" id="A0A1J3FIK9"/>
<reference evidence="2" key="1">
    <citation type="submission" date="2016-07" db="EMBL/GenBank/DDBJ databases">
        <title>De novo transcriptome assembly of four accessions of the metal hyperaccumulator plant Noccaea caerulescens.</title>
        <authorList>
            <person name="Blande D."/>
            <person name="Halimaa P."/>
            <person name="Tervahauta A.I."/>
            <person name="Aarts M.G."/>
            <person name="Karenlampi S.O."/>
        </authorList>
    </citation>
    <scope>NUCLEOTIDE SEQUENCE</scope>
</reference>
<dbReference type="Pfam" id="PF24750">
    <property type="entry name" value="b-prop_At3g26010-like"/>
    <property type="match status" value="1"/>
</dbReference>
<dbReference type="SMART" id="SM00256">
    <property type="entry name" value="FBOX"/>
    <property type="match status" value="1"/>
</dbReference>
<dbReference type="Pfam" id="PF00646">
    <property type="entry name" value="F-box"/>
    <property type="match status" value="1"/>
</dbReference>
<dbReference type="InterPro" id="IPR001810">
    <property type="entry name" value="F-box_dom"/>
</dbReference>
<dbReference type="InterPro" id="IPR050796">
    <property type="entry name" value="SCF_F-box_component"/>
</dbReference>
<dbReference type="SUPFAM" id="SSF81383">
    <property type="entry name" value="F-box domain"/>
    <property type="match status" value="1"/>
</dbReference>
<dbReference type="PROSITE" id="PS50181">
    <property type="entry name" value="FBOX"/>
    <property type="match status" value="1"/>
</dbReference>
<dbReference type="Gene3D" id="1.20.1280.50">
    <property type="match status" value="1"/>
</dbReference>
<dbReference type="EMBL" id="GEVK01011292">
    <property type="protein sequence ID" value="JAU41540.1"/>
    <property type="molecule type" value="Transcribed_RNA"/>
</dbReference>